<gene>
    <name evidence="10" type="ORF">EW640_10185</name>
</gene>
<evidence type="ECO:0000256" key="5">
    <source>
        <dbReference type="ARBA" id="ARBA00022989"/>
    </source>
</evidence>
<dbReference type="Proteomes" id="UP000501518">
    <property type="component" value="Chromosome"/>
</dbReference>
<feature type="transmembrane region" description="Helical" evidence="8">
    <location>
        <begin position="6"/>
        <end position="26"/>
    </location>
</feature>
<dbReference type="GO" id="GO:0005886">
    <property type="term" value="C:plasma membrane"/>
    <property type="evidence" value="ECO:0007669"/>
    <property type="project" value="UniProtKB-SubCell"/>
</dbReference>
<sequence>MNVSVALFVLELVGVFAFAISGNLLAARKDFDITGGVVLGYLASLGGGIIRDVVLGEVPTSLREPIYLLIPLLAALVVYFIGRHTERARLPIVIFDAAGLALFCTTGTIIALENGMNVYGSIMLGIITAVGGGLMRDVVANEIPAVFSGSELYIIPAFCGALLAALGQQTSIWNVWVTIAAASVVFAFRLTAWFRGWRAPGSIRGWSYRGVGAGMKRTASAFRAPVRRAKETAEEAVKDAAETVGEAAREVIDEVTPDENGAAASETDTAPEARETGDDRRPPSPGR</sequence>
<evidence type="ECO:0000313" key="11">
    <source>
        <dbReference type="Proteomes" id="UP000501518"/>
    </source>
</evidence>
<evidence type="ECO:0000256" key="7">
    <source>
        <dbReference type="SAM" id="MobiDB-lite"/>
    </source>
</evidence>
<dbReference type="PANTHER" id="PTHR30506">
    <property type="entry name" value="INNER MEMBRANE PROTEIN"/>
    <property type="match status" value="1"/>
</dbReference>
<evidence type="ECO:0000256" key="4">
    <source>
        <dbReference type="ARBA" id="ARBA00022692"/>
    </source>
</evidence>
<evidence type="ECO:0000313" key="10">
    <source>
        <dbReference type="EMBL" id="QIN29605.1"/>
    </source>
</evidence>
<feature type="domain" description="Glycine transporter" evidence="9">
    <location>
        <begin position="9"/>
        <end position="81"/>
    </location>
</feature>
<feature type="transmembrane region" description="Helical" evidence="8">
    <location>
        <begin position="147"/>
        <end position="167"/>
    </location>
</feature>
<evidence type="ECO:0000256" key="8">
    <source>
        <dbReference type="SAM" id="Phobius"/>
    </source>
</evidence>
<proteinExistence type="inferred from homology"/>
<protein>
    <submittedName>
        <fullName evidence="10">Trimeric intracellular cation channel family protein</fullName>
    </submittedName>
</protein>
<dbReference type="RefSeq" id="WP_165884003.1">
    <property type="nucleotide sequence ID" value="NZ_CP035810.1"/>
</dbReference>
<reference evidence="10 11" key="1">
    <citation type="submission" date="2019-02" db="EMBL/GenBank/DDBJ databases">
        <title>Complete Genome Sequence and Methylome Analysis of Brevibacterium luteolum NEB1784.</title>
        <authorList>
            <person name="Fomenkov A."/>
            <person name="Roberts R.J."/>
        </authorList>
    </citation>
    <scope>NUCLEOTIDE SEQUENCE [LARGE SCALE GENOMIC DNA]</scope>
    <source>
        <strain evidence="10 11">NEB1784</strain>
    </source>
</reference>
<keyword evidence="4 8" id="KW-0812">Transmembrane</keyword>
<organism evidence="10 11">
    <name type="scientific">Brevibacterium luteolum</name>
    <dbReference type="NCBI Taxonomy" id="199591"/>
    <lineage>
        <taxon>Bacteria</taxon>
        <taxon>Bacillati</taxon>
        <taxon>Actinomycetota</taxon>
        <taxon>Actinomycetes</taxon>
        <taxon>Micrococcales</taxon>
        <taxon>Brevibacteriaceae</taxon>
        <taxon>Brevibacterium</taxon>
    </lineage>
</organism>
<dbReference type="InterPro" id="IPR005115">
    <property type="entry name" value="Gly_transporter"/>
</dbReference>
<feature type="transmembrane region" description="Helical" evidence="8">
    <location>
        <begin position="66"/>
        <end position="82"/>
    </location>
</feature>
<dbReference type="EMBL" id="CP035810">
    <property type="protein sequence ID" value="QIN29605.1"/>
    <property type="molecule type" value="Genomic_DNA"/>
</dbReference>
<feature type="domain" description="Glycine transporter" evidence="9">
    <location>
        <begin position="94"/>
        <end position="166"/>
    </location>
</feature>
<feature type="region of interest" description="Disordered" evidence="7">
    <location>
        <begin position="249"/>
        <end position="287"/>
    </location>
</feature>
<feature type="transmembrane region" description="Helical" evidence="8">
    <location>
        <begin position="118"/>
        <end position="135"/>
    </location>
</feature>
<comment type="subcellular location">
    <subcellularLocation>
        <location evidence="1">Cell membrane</location>
        <topology evidence="1">Multi-pass membrane protein</topology>
    </subcellularLocation>
</comment>
<name>A0A6G8KYE9_9MICO</name>
<feature type="transmembrane region" description="Helical" evidence="8">
    <location>
        <begin position="173"/>
        <end position="194"/>
    </location>
</feature>
<evidence type="ECO:0000259" key="9">
    <source>
        <dbReference type="Pfam" id="PF03458"/>
    </source>
</evidence>
<keyword evidence="6 8" id="KW-0472">Membrane</keyword>
<evidence type="ECO:0000256" key="2">
    <source>
        <dbReference type="ARBA" id="ARBA00008193"/>
    </source>
</evidence>
<feature type="transmembrane region" description="Helical" evidence="8">
    <location>
        <begin position="33"/>
        <end position="54"/>
    </location>
</feature>
<dbReference type="Pfam" id="PF03458">
    <property type="entry name" value="Gly_transporter"/>
    <property type="match status" value="2"/>
</dbReference>
<dbReference type="AlphaFoldDB" id="A0A6G8KYE9"/>
<evidence type="ECO:0000256" key="1">
    <source>
        <dbReference type="ARBA" id="ARBA00004651"/>
    </source>
</evidence>
<keyword evidence="5 8" id="KW-1133">Transmembrane helix</keyword>
<evidence type="ECO:0000256" key="3">
    <source>
        <dbReference type="ARBA" id="ARBA00022475"/>
    </source>
</evidence>
<feature type="transmembrane region" description="Helical" evidence="8">
    <location>
        <begin position="94"/>
        <end position="112"/>
    </location>
</feature>
<accession>A0A6G8KYE9</accession>
<feature type="compositionally biased region" description="Basic and acidic residues" evidence="7">
    <location>
        <begin position="271"/>
        <end position="287"/>
    </location>
</feature>
<evidence type="ECO:0000256" key="6">
    <source>
        <dbReference type="ARBA" id="ARBA00023136"/>
    </source>
</evidence>
<dbReference type="PANTHER" id="PTHR30506:SF3">
    <property type="entry name" value="UPF0126 INNER MEMBRANE PROTEIN YADS-RELATED"/>
    <property type="match status" value="1"/>
</dbReference>
<dbReference type="KEGG" id="blut:EW640_10185"/>
<comment type="similarity">
    <text evidence="2">Belongs to the UPF0126 family.</text>
</comment>
<keyword evidence="3" id="KW-1003">Cell membrane</keyword>